<dbReference type="EMBL" id="JAJJMB010000874">
    <property type="protein sequence ID" value="KAI3960793.1"/>
    <property type="molecule type" value="Genomic_DNA"/>
</dbReference>
<dbReference type="AlphaFoldDB" id="A0AAD4TKZ7"/>
<evidence type="ECO:0000313" key="1">
    <source>
        <dbReference type="EMBL" id="KAI3960793.1"/>
    </source>
</evidence>
<reference evidence="1" key="1">
    <citation type="submission" date="2022-04" db="EMBL/GenBank/DDBJ databases">
        <title>A functionally conserved STORR gene fusion in Papaver species that diverged 16.8 million years ago.</title>
        <authorList>
            <person name="Catania T."/>
        </authorList>
    </citation>
    <scope>NUCLEOTIDE SEQUENCE</scope>
    <source>
        <strain evidence="1">S-188037</strain>
    </source>
</reference>
<organism evidence="1 2">
    <name type="scientific">Papaver atlanticum</name>
    <dbReference type="NCBI Taxonomy" id="357466"/>
    <lineage>
        <taxon>Eukaryota</taxon>
        <taxon>Viridiplantae</taxon>
        <taxon>Streptophyta</taxon>
        <taxon>Embryophyta</taxon>
        <taxon>Tracheophyta</taxon>
        <taxon>Spermatophyta</taxon>
        <taxon>Magnoliopsida</taxon>
        <taxon>Ranunculales</taxon>
        <taxon>Papaveraceae</taxon>
        <taxon>Papaveroideae</taxon>
        <taxon>Papaver</taxon>
    </lineage>
</organism>
<sequence length="179" mass="20574">RSQAAKFLVALAGIQEMVHEFVVCLNRISFVRNMNSYNEGQQVSSGGTAVILHYQPVMYGNWRKRSYNLFASPVIGRHKRQKKEDSFKISRDFYLRCSICSLAIVERETAVLLKHLDVYRVDEFGGVTVTLAEQRLIMHRVFVGSSLLCSFCRLGLGYVPFNLVTRQMGPYYFFTSRII</sequence>
<feature type="non-terminal residue" evidence="1">
    <location>
        <position position="1"/>
    </location>
</feature>
<protein>
    <submittedName>
        <fullName evidence="1">Uncharacterized protein</fullName>
    </submittedName>
</protein>
<accession>A0AAD4TKZ7</accession>
<comment type="caution">
    <text evidence="1">The sequence shown here is derived from an EMBL/GenBank/DDBJ whole genome shotgun (WGS) entry which is preliminary data.</text>
</comment>
<evidence type="ECO:0000313" key="2">
    <source>
        <dbReference type="Proteomes" id="UP001202328"/>
    </source>
</evidence>
<gene>
    <name evidence="1" type="ORF">MKW98_026185</name>
</gene>
<name>A0AAD4TKZ7_9MAGN</name>
<dbReference type="Proteomes" id="UP001202328">
    <property type="component" value="Unassembled WGS sequence"/>
</dbReference>
<proteinExistence type="predicted"/>
<keyword evidence="2" id="KW-1185">Reference proteome</keyword>